<evidence type="ECO:0000313" key="3">
    <source>
        <dbReference type="Proteomes" id="UP000199589"/>
    </source>
</evidence>
<protein>
    <recommendedName>
        <fullName evidence="4">DUF4956 domain-containing protein</fullName>
    </recommendedName>
</protein>
<dbReference type="AlphaFoldDB" id="A0A1I3X7U3"/>
<name>A0A1I3X7U3_9LACT</name>
<evidence type="ECO:0000313" key="2">
    <source>
        <dbReference type="EMBL" id="SFK14926.1"/>
    </source>
</evidence>
<feature type="transmembrane region" description="Helical" evidence="1">
    <location>
        <begin position="62"/>
        <end position="84"/>
    </location>
</feature>
<keyword evidence="1" id="KW-0812">Transmembrane</keyword>
<dbReference type="OrthoDB" id="9803265at2"/>
<dbReference type="Pfam" id="PF16316">
    <property type="entry name" value="DUF4956"/>
    <property type="match status" value="1"/>
</dbReference>
<dbReference type="InterPro" id="IPR032531">
    <property type="entry name" value="DUF4956"/>
</dbReference>
<feature type="transmembrane region" description="Helical" evidence="1">
    <location>
        <begin position="20"/>
        <end position="42"/>
    </location>
</feature>
<reference evidence="3" key="1">
    <citation type="submission" date="2016-10" db="EMBL/GenBank/DDBJ databases">
        <authorList>
            <person name="Varghese N."/>
            <person name="Submissions S."/>
        </authorList>
    </citation>
    <scope>NUCLEOTIDE SEQUENCE [LARGE SCALE GENOMIC DNA]</scope>
    <source>
        <strain evidence="3">DSM 16108</strain>
    </source>
</reference>
<evidence type="ECO:0000256" key="1">
    <source>
        <dbReference type="SAM" id="Phobius"/>
    </source>
</evidence>
<proteinExistence type="predicted"/>
<accession>A0A1I3X7U3</accession>
<sequence length="224" mass="24928">MLSYTEIIKNSFLEEMSEFSALNAIFALISSLIIGLCIYYIYKKTFKGVMYSTPFNTSLVMLCLLTTFVILAVTTNVVLSLGMVGALSIVRFRTAIKDPLDLVFLFWSIGVGIILGAGYYVLAYGGSFFIAAVLFVFTLHKEKELSYILMLDLKNETAEVAANEVLRKQINRLKLKSKTLVNGQPELIYEVKIKENDTAFMSELFATEGVLNASLVSYNGELNA</sequence>
<dbReference type="STRING" id="258723.GCA_900169305_02068"/>
<gene>
    <name evidence="2" type="ORF">SAMN04488569_101240</name>
</gene>
<keyword evidence="1" id="KW-0472">Membrane</keyword>
<feature type="transmembrane region" description="Helical" evidence="1">
    <location>
        <begin position="104"/>
        <end position="137"/>
    </location>
</feature>
<dbReference type="Proteomes" id="UP000199589">
    <property type="component" value="Unassembled WGS sequence"/>
</dbReference>
<keyword evidence="1" id="KW-1133">Transmembrane helix</keyword>
<dbReference type="RefSeq" id="WP_072694171.1">
    <property type="nucleotide sequence ID" value="NZ_FOSJ01000012.1"/>
</dbReference>
<evidence type="ECO:0008006" key="4">
    <source>
        <dbReference type="Google" id="ProtNLM"/>
    </source>
</evidence>
<dbReference type="EMBL" id="FOSJ01000012">
    <property type="protein sequence ID" value="SFK14926.1"/>
    <property type="molecule type" value="Genomic_DNA"/>
</dbReference>
<organism evidence="2 3">
    <name type="scientific">Marinilactibacillus piezotolerans</name>
    <dbReference type="NCBI Taxonomy" id="258723"/>
    <lineage>
        <taxon>Bacteria</taxon>
        <taxon>Bacillati</taxon>
        <taxon>Bacillota</taxon>
        <taxon>Bacilli</taxon>
        <taxon>Lactobacillales</taxon>
        <taxon>Carnobacteriaceae</taxon>
        <taxon>Marinilactibacillus</taxon>
    </lineage>
</organism>
<keyword evidence="3" id="KW-1185">Reference proteome</keyword>